<evidence type="ECO:0000313" key="2">
    <source>
        <dbReference type="Proteomes" id="UP000199423"/>
    </source>
</evidence>
<keyword evidence="2" id="KW-1185">Reference proteome</keyword>
<dbReference type="OrthoDB" id="7932132at2"/>
<sequence length="149" mass="17173">MLSNDVFRDRLERTLIDLEAWAKATADCAEIGIAASERYWRMVVVPNADLACPFELMIKSDQKFGLKLAAETYEDRPIDRFDLFPALVRAIEAGRVDEIQIFNGMTDALVGITMRVELAPGWDWLGNRRIAPPTPAEEWRTRRFLPYRR</sequence>
<dbReference type="Proteomes" id="UP000199423">
    <property type="component" value="Unassembled WGS sequence"/>
</dbReference>
<dbReference type="EMBL" id="FPCH01000001">
    <property type="protein sequence ID" value="SFV26404.1"/>
    <property type="molecule type" value="Genomic_DNA"/>
</dbReference>
<protein>
    <submittedName>
        <fullName evidence="1">Uncharacterized protein</fullName>
    </submittedName>
</protein>
<name>A0A1I7MVH6_9HYPH</name>
<dbReference type="AlphaFoldDB" id="A0A1I7MVH6"/>
<evidence type="ECO:0000313" key="1">
    <source>
        <dbReference type="EMBL" id="SFV26404.1"/>
    </source>
</evidence>
<accession>A0A1I7MVH6</accession>
<reference evidence="2" key="1">
    <citation type="submission" date="2016-10" db="EMBL/GenBank/DDBJ databases">
        <authorList>
            <person name="Varghese N."/>
            <person name="Submissions S."/>
        </authorList>
    </citation>
    <scope>NUCLEOTIDE SEQUENCE [LARGE SCALE GENOMIC DNA]</scope>
    <source>
        <strain evidence="2">DSM 1565</strain>
    </source>
</reference>
<proteinExistence type="predicted"/>
<dbReference type="STRING" id="51670.SAMN04488557_0461"/>
<organism evidence="1 2">
    <name type="scientific">Hyphomicrobium facile</name>
    <dbReference type="NCBI Taxonomy" id="51670"/>
    <lineage>
        <taxon>Bacteria</taxon>
        <taxon>Pseudomonadati</taxon>
        <taxon>Pseudomonadota</taxon>
        <taxon>Alphaproteobacteria</taxon>
        <taxon>Hyphomicrobiales</taxon>
        <taxon>Hyphomicrobiaceae</taxon>
        <taxon>Hyphomicrobium</taxon>
    </lineage>
</organism>
<gene>
    <name evidence="1" type="ORF">SAMN04488557_0461</name>
</gene>
<dbReference type="RefSeq" id="WP_092863630.1">
    <property type="nucleotide sequence ID" value="NZ_FPCH01000001.1"/>
</dbReference>